<proteinExistence type="predicted"/>
<dbReference type="EMBL" id="JAUNZN010000003">
    <property type="protein sequence ID" value="KAK4824803.1"/>
    <property type="molecule type" value="Genomic_DNA"/>
</dbReference>
<sequence>MTGWNLPSESSRVTTGWGGDVDGGKVGHLNLNRLDQWVDRNLMKFNMGKPRLLHLGWNNPTHQYRPEKWAHVNLLKFNKAKCKVLHLGQGNHQYQHRRGMNGLALRS</sequence>
<evidence type="ECO:0000313" key="1">
    <source>
        <dbReference type="EMBL" id="KAK4824803.1"/>
    </source>
</evidence>
<protein>
    <submittedName>
        <fullName evidence="1">Uncharacterized protein</fullName>
    </submittedName>
</protein>
<accession>A0AAN7NBA6</accession>
<name>A0AAN7NBA6_MYCAM</name>
<dbReference type="Proteomes" id="UP001333110">
    <property type="component" value="Unassembled WGS sequence"/>
</dbReference>
<evidence type="ECO:0000313" key="2">
    <source>
        <dbReference type="Proteomes" id="UP001333110"/>
    </source>
</evidence>
<dbReference type="AlphaFoldDB" id="A0AAN7NBA6"/>
<keyword evidence="2" id="KW-1185">Reference proteome</keyword>
<comment type="caution">
    <text evidence="1">The sequence shown here is derived from an EMBL/GenBank/DDBJ whole genome shotgun (WGS) entry which is preliminary data.</text>
</comment>
<reference evidence="1 2" key="1">
    <citation type="journal article" date="2023" name="J. Hered.">
        <title>Chromosome-level genome of the wood stork (Mycteria americana) provides insight into avian chromosome evolution.</title>
        <authorList>
            <person name="Flamio R. Jr."/>
            <person name="Ramstad K.M."/>
        </authorList>
    </citation>
    <scope>NUCLEOTIDE SEQUENCE [LARGE SCALE GENOMIC DNA]</scope>
    <source>
        <strain evidence="1">JAX WOST 10</strain>
    </source>
</reference>
<gene>
    <name evidence="1" type="ORF">QYF61_019471</name>
</gene>
<organism evidence="1 2">
    <name type="scientific">Mycteria americana</name>
    <name type="common">Wood stork</name>
    <dbReference type="NCBI Taxonomy" id="33587"/>
    <lineage>
        <taxon>Eukaryota</taxon>
        <taxon>Metazoa</taxon>
        <taxon>Chordata</taxon>
        <taxon>Craniata</taxon>
        <taxon>Vertebrata</taxon>
        <taxon>Euteleostomi</taxon>
        <taxon>Archelosauria</taxon>
        <taxon>Archosauria</taxon>
        <taxon>Dinosauria</taxon>
        <taxon>Saurischia</taxon>
        <taxon>Theropoda</taxon>
        <taxon>Coelurosauria</taxon>
        <taxon>Aves</taxon>
        <taxon>Neognathae</taxon>
        <taxon>Neoaves</taxon>
        <taxon>Aequornithes</taxon>
        <taxon>Ciconiiformes</taxon>
        <taxon>Ciconiidae</taxon>
        <taxon>Mycteria</taxon>
    </lineage>
</organism>